<evidence type="ECO:0000313" key="10">
    <source>
        <dbReference type="Proteomes" id="UP000253061"/>
    </source>
</evidence>
<dbReference type="CDD" id="cd03768">
    <property type="entry name" value="SR_ResInv"/>
    <property type="match status" value="1"/>
</dbReference>
<proteinExistence type="inferred from homology"/>
<keyword evidence="4" id="KW-0238">DNA-binding</keyword>
<evidence type="ECO:0000256" key="1">
    <source>
        <dbReference type="ARBA" id="ARBA00009913"/>
    </source>
</evidence>
<dbReference type="EMBL" id="JPWB01000001">
    <property type="protein sequence ID" value="RCK25313.1"/>
    <property type="molecule type" value="Genomic_DNA"/>
</dbReference>
<dbReference type="Gene3D" id="3.40.50.1390">
    <property type="entry name" value="Resolvase, N-terminal catalytic domain"/>
    <property type="match status" value="1"/>
</dbReference>
<evidence type="ECO:0000256" key="7">
    <source>
        <dbReference type="PROSITE-ProRule" id="PRU10137"/>
    </source>
</evidence>
<dbReference type="PROSITE" id="PS00397">
    <property type="entry name" value="RECOMBINASES_1"/>
    <property type="match status" value="1"/>
</dbReference>
<dbReference type="Pfam" id="PF02796">
    <property type="entry name" value="HTH_7"/>
    <property type="match status" value="1"/>
</dbReference>
<keyword evidence="2" id="KW-0229">DNA integration</keyword>
<dbReference type="GO" id="GO:0015074">
    <property type="term" value="P:DNA integration"/>
    <property type="evidence" value="ECO:0007669"/>
    <property type="project" value="UniProtKB-KW"/>
</dbReference>
<dbReference type="InterPro" id="IPR006118">
    <property type="entry name" value="Recombinase_CS"/>
</dbReference>
<protein>
    <recommendedName>
        <fullName evidence="8">Resolvase/invertase-type recombinase catalytic domain-containing protein</fullName>
    </recommendedName>
</protein>
<dbReference type="InterPro" id="IPR009057">
    <property type="entry name" value="Homeodomain-like_sf"/>
</dbReference>
<dbReference type="FunFam" id="3.40.50.1390:FF:000001">
    <property type="entry name" value="DNA recombinase"/>
    <property type="match status" value="1"/>
</dbReference>
<comment type="caution">
    <text evidence="9">The sequence shown here is derived from an EMBL/GenBank/DDBJ whole genome shotgun (WGS) entry which is preliminary data.</text>
</comment>
<dbReference type="GO" id="GO:0003677">
    <property type="term" value="F:DNA binding"/>
    <property type="evidence" value="ECO:0007669"/>
    <property type="project" value="UniProtKB-KW"/>
</dbReference>
<dbReference type="PANTHER" id="PTHR30461:SF2">
    <property type="entry name" value="SERINE RECOMBINASE PINE-RELATED"/>
    <property type="match status" value="1"/>
</dbReference>
<dbReference type="PROSITE" id="PS00398">
    <property type="entry name" value="RECOMBINASES_2"/>
    <property type="match status" value="1"/>
</dbReference>
<accession>A0A367VJF6</accession>
<dbReference type="SUPFAM" id="SSF53041">
    <property type="entry name" value="Resolvase-like"/>
    <property type="match status" value="1"/>
</dbReference>
<gene>
    <name evidence="9" type="ORF">TH6_01420</name>
</gene>
<organism evidence="9 10">
    <name type="scientific">Thalassospira profundimaris</name>
    <dbReference type="NCBI Taxonomy" id="502049"/>
    <lineage>
        <taxon>Bacteria</taxon>
        <taxon>Pseudomonadati</taxon>
        <taxon>Pseudomonadota</taxon>
        <taxon>Alphaproteobacteria</taxon>
        <taxon>Rhodospirillales</taxon>
        <taxon>Thalassospiraceae</taxon>
        <taxon>Thalassospira</taxon>
    </lineage>
</organism>
<evidence type="ECO:0000256" key="6">
    <source>
        <dbReference type="PIRSR" id="PIRSR606118-50"/>
    </source>
</evidence>
<dbReference type="InterPro" id="IPR006119">
    <property type="entry name" value="Resolv_N"/>
</dbReference>
<evidence type="ECO:0000256" key="5">
    <source>
        <dbReference type="ARBA" id="ARBA00023172"/>
    </source>
</evidence>
<comment type="similarity">
    <text evidence="1">Belongs to the site-specific recombinase resolvase family.</text>
</comment>
<evidence type="ECO:0000313" key="9">
    <source>
        <dbReference type="EMBL" id="RCK25313.1"/>
    </source>
</evidence>
<name>A0A367VJF6_9PROT</name>
<evidence type="ECO:0000259" key="8">
    <source>
        <dbReference type="PROSITE" id="PS51736"/>
    </source>
</evidence>
<dbReference type="InterPro" id="IPR036162">
    <property type="entry name" value="Resolvase-like_N_sf"/>
</dbReference>
<dbReference type="SMART" id="SM00857">
    <property type="entry name" value="Resolvase"/>
    <property type="match status" value="1"/>
</dbReference>
<dbReference type="GO" id="GO:0000150">
    <property type="term" value="F:DNA strand exchange activity"/>
    <property type="evidence" value="ECO:0007669"/>
    <property type="project" value="UniProtKB-KW"/>
</dbReference>
<evidence type="ECO:0000256" key="3">
    <source>
        <dbReference type="ARBA" id="ARBA00023100"/>
    </source>
</evidence>
<dbReference type="Pfam" id="PF00239">
    <property type="entry name" value="Resolvase"/>
    <property type="match status" value="1"/>
</dbReference>
<feature type="active site" description="O-(5'-phospho-DNA)-serine intermediate" evidence="6 7">
    <location>
        <position position="15"/>
    </location>
</feature>
<sequence length="202" mass="22577">MTESQNFAIGYARVSTTEQNLDLQVNALKKFGVEERFLFTDHASGAGIAFKRKGLLRAVKALRAGDTFVVWKLDRLGRSLAELIKTVEVIEKKGAQLVVLQDHIDTTTAVGKMFFHLIGMFAEFERNLISERTKAGLEAARQRGTYATKPAISQATMQEAAILYRKGLNWVQIAKKVGVSKSSIYNYRSQIEALMTTDIDEE</sequence>
<dbReference type="Proteomes" id="UP000253061">
    <property type="component" value="Unassembled WGS sequence"/>
</dbReference>
<dbReference type="PANTHER" id="PTHR30461">
    <property type="entry name" value="DNA-INVERTASE FROM LAMBDOID PROPHAGE"/>
    <property type="match status" value="1"/>
</dbReference>
<reference evidence="9 10" key="1">
    <citation type="submission" date="2014-07" db="EMBL/GenBank/DDBJ databases">
        <title>Draft genome sequence of Thalassospira profundimaris R8-17.</title>
        <authorList>
            <person name="Lai Q."/>
            <person name="Shao Z."/>
        </authorList>
    </citation>
    <scope>NUCLEOTIDE SEQUENCE [LARGE SCALE GENOMIC DNA]</scope>
    <source>
        <strain evidence="9 10">R8-17</strain>
    </source>
</reference>
<evidence type="ECO:0000256" key="2">
    <source>
        <dbReference type="ARBA" id="ARBA00022908"/>
    </source>
</evidence>
<dbReference type="InterPro" id="IPR006120">
    <property type="entry name" value="Resolvase_HTH_dom"/>
</dbReference>
<dbReference type="InterPro" id="IPR050639">
    <property type="entry name" value="SSR_resolvase"/>
</dbReference>
<keyword evidence="5" id="KW-0233">DNA recombination</keyword>
<dbReference type="PROSITE" id="PS51736">
    <property type="entry name" value="RECOMBINASES_3"/>
    <property type="match status" value="1"/>
</dbReference>
<feature type="domain" description="Resolvase/invertase-type recombinase catalytic" evidence="8">
    <location>
        <begin position="7"/>
        <end position="144"/>
    </location>
</feature>
<dbReference type="AlphaFoldDB" id="A0A367VJF6"/>
<keyword evidence="3" id="KW-0230">DNA invertase</keyword>
<dbReference type="RefSeq" id="WP_062956604.1">
    <property type="nucleotide sequence ID" value="NZ_JPWB01000001.1"/>
</dbReference>
<dbReference type="SUPFAM" id="SSF46689">
    <property type="entry name" value="Homeodomain-like"/>
    <property type="match status" value="1"/>
</dbReference>
<evidence type="ECO:0000256" key="4">
    <source>
        <dbReference type="ARBA" id="ARBA00023125"/>
    </source>
</evidence>